<dbReference type="RefSeq" id="WP_220046390.1">
    <property type="nucleotide sequence ID" value="NZ_BAAAVX010000005.1"/>
</dbReference>
<evidence type="ECO:0000313" key="4">
    <source>
        <dbReference type="Proteomes" id="UP000825367"/>
    </source>
</evidence>
<sequence>MQTFTLTTGRWLQRLIGRNPIVRGSDRLEAGALVVVLIVALLALPLAGAVGTAVFDARTHTAAGSSVVFNTSMRSRRRTPRSSDCRIRPPCVPR</sequence>
<evidence type="ECO:0000313" key="3">
    <source>
        <dbReference type="EMBL" id="QYL19140.1"/>
    </source>
</evidence>
<keyword evidence="2" id="KW-1133">Transmembrane helix</keyword>
<accession>A0ABX8VMV9</accession>
<dbReference type="Proteomes" id="UP000825367">
    <property type="component" value="Chromosome"/>
</dbReference>
<evidence type="ECO:0000256" key="1">
    <source>
        <dbReference type="SAM" id="MobiDB-lite"/>
    </source>
</evidence>
<gene>
    <name evidence="3" type="ORF">K0O64_11995</name>
</gene>
<feature type="transmembrane region" description="Helical" evidence="2">
    <location>
        <begin position="30"/>
        <end position="55"/>
    </location>
</feature>
<keyword evidence="2" id="KW-0812">Transmembrane</keyword>
<feature type="region of interest" description="Disordered" evidence="1">
    <location>
        <begin position="72"/>
        <end position="94"/>
    </location>
</feature>
<evidence type="ECO:0000256" key="2">
    <source>
        <dbReference type="SAM" id="Phobius"/>
    </source>
</evidence>
<proteinExistence type="predicted"/>
<protein>
    <submittedName>
        <fullName evidence="3">Uncharacterized protein</fullName>
    </submittedName>
</protein>
<dbReference type="EMBL" id="CP080333">
    <property type="protein sequence ID" value="QYL19140.1"/>
    <property type="molecule type" value="Genomic_DNA"/>
</dbReference>
<keyword evidence="2" id="KW-0472">Membrane</keyword>
<name>A0ABX8VMV9_9MYCO</name>
<organism evidence="3 4">
    <name type="scientific">Mycolicibacterium pallens</name>
    <dbReference type="NCBI Taxonomy" id="370524"/>
    <lineage>
        <taxon>Bacteria</taxon>
        <taxon>Bacillati</taxon>
        <taxon>Actinomycetota</taxon>
        <taxon>Actinomycetes</taxon>
        <taxon>Mycobacteriales</taxon>
        <taxon>Mycobacteriaceae</taxon>
        <taxon>Mycolicibacterium</taxon>
    </lineage>
</organism>
<keyword evidence="4" id="KW-1185">Reference proteome</keyword>
<reference evidence="3 4" key="1">
    <citation type="submission" date="2021-07" db="EMBL/GenBank/DDBJ databases">
        <title>Whole genome sequencing of non-tuberculosis mycobacteria type-strains.</title>
        <authorList>
            <person name="Igarashi Y."/>
            <person name="Osugi A."/>
            <person name="Mitarai S."/>
        </authorList>
    </citation>
    <scope>NUCLEOTIDE SEQUENCE [LARGE SCALE GENOMIC DNA]</scope>
    <source>
        <strain evidence="3 4">JCM 16370</strain>
    </source>
</reference>